<proteinExistence type="predicted"/>
<name>A0A3R8P3N0_9PSEU</name>
<accession>A0A3R8P3N0</accession>
<reference evidence="1 2" key="1">
    <citation type="submission" date="2018-11" db="EMBL/GenBank/DDBJ databases">
        <title>Saccharopolyspora rhizosphaerae sp. nov., an actinomycete isolated from rhizosphere soil in Thailand.</title>
        <authorList>
            <person name="Intra B."/>
            <person name="Euanorasetr J."/>
            <person name="Take A."/>
            <person name="Inahashi Y."/>
            <person name="Mori M."/>
            <person name="Panbangred W."/>
            <person name="Matsumoto A."/>
        </authorList>
    </citation>
    <scope>NUCLEOTIDE SEQUENCE [LARGE SCALE GENOMIC DNA]</scope>
    <source>
        <strain evidence="1 2">H219</strain>
    </source>
</reference>
<dbReference type="InterPro" id="IPR008930">
    <property type="entry name" value="Terpenoid_cyclase/PrenylTrfase"/>
</dbReference>
<dbReference type="EMBL" id="RSAA01000004">
    <property type="protein sequence ID" value="RRO19347.1"/>
    <property type="molecule type" value="Genomic_DNA"/>
</dbReference>
<dbReference type="AlphaFoldDB" id="A0A3R8P3N0"/>
<dbReference type="Proteomes" id="UP000274515">
    <property type="component" value="Unassembled WGS sequence"/>
</dbReference>
<gene>
    <name evidence="1" type="ORF">EIL87_04370</name>
</gene>
<dbReference type="RefSeq" id="WP_125088843.1">
    <property type="nucleotide sequence ID" value="NZ_RSAA01000004.1"/>
</dbReference>
<protein>
    <recommendedName>
        <fullName evidence="3">Prenyltransferase</fullName>
    </recommendedName>
</protein>
<evidence type="ECO:0008006" key="3">
    <source>
        <dbReference type="Google" id="ProtNLM"/>
    </source>
</evidence>
<dbReference type="OrthoDB" id="3286086at2"/>
<organism evidence="1 2">
    <name type="scientific">Saccharopolyspora rhizosphaerae</name>
    <dbReference type="NCBI Taxonomy" id="2492662"/>
    <lineage>
        <taxon>Bacteria</taxon>
        <taxon>Bacillati</taxon>
        <taxon>Actinomycetota</taxon>
        <taxon>Actinomycetes</taxon>
        <taxon>Pseudonocardiales</taxon>
        <taxon>Pseudonocardiaceae</taxon>
        <taxon>Saccharopolyspora</taxon>
    </lineage>
</organism>
<sequence length="302" mass="33206">MTRCTPQRLADAEHFIWLTARVLEQRRFEHLHAGGPAEPVRTALEAYRCADGGYGYGLEPDARGPISQPLQTWTALTTLDEIGCCAEAAPGICDHLTTITRPDGGVPGGDVRLRDYPHAPWIPVAEEPEGMLLTTALLAGVLHKNAVEHPWLAGATDFCWKRVDALTETHPYEATAAIAFLDHVPDRDRARRTAARIGAMIREAGYVLLDPDHPEQARVAPGYASGEVPGVCDYAASPTSLAREWFTDAEVERGLDHLAAQQREDGGWPIHWREWSPSTALEGRPRVTLDALRVLQAYDEAK</sequence>
<dbReference type="SUPFAM" id="SSF48239">
    <property type="entry name" value="Terpenoid cyclases/Protein prenyltransferases"/>
    <property type="match status" value="1"/>
</dbReference>
<comment type="caution">
    <text evidence="1">The sequence shown here is derived from an EMBL/GenBank/DDBJ whole genome shotgun (WGS) entry which is preliminary data.</text>
</comment>
<evidence type="ECO:0000313" key="1">
    <source>
        <dbReference type="EMBL" id="RRO19347.1"/>
    </source>
</evidence>
<keyword evidence="2" id="KW-1185">Reference proteome</keyword>
<evidence type="ECO:0000313" key="2">
    <source>
        <dbReference type="Proteomes" id="UP000274515"/>
    </source>
</evidence>